<evidence type="ECO:0000259" key="4">
    <source>
        <dbReference type="PROSITE" id="PS50110"/>
    </source>
</evidence>
<evidence type="ECO:0000256" key="3">
    <source>
        <dbReference type="PROSITE-ProRule" id="PRU00169"/>
    </source>
</evidence>
<reference evidence="6" key="2">
    <citation type="submission" date="2021-04" db="EMBL/GenBank/DDBJ databases">
        <authorList>
            <person name="Gilroy R."/>
        </authorList>
    </citation>
    <scope>NUCLEOTIDE SEQUENCE</scope>
    <source>
        <strain evidence="6">ChiHecec2B26-7398</strain>
    </source>
</reference>
<dbReference type="PANTHER" id="PTHR37299">
    <property type="entry name" value="TRANSCRIPTIONAL REGULATOR-RELATED"/>
    <property type="match status" value="1"/>
</dbReference>
<dbReference type="GO" id="GO:0000156">
    <property type="term" value="F:phosphorelay response regulator activity"/>
    <property type="evidence" value="ECO:0007669"/>
    <property type="project" value="InterPro"/>
</dbReference>
<dbReference type="InterPro" id="IPR011006">
    <property type="entry name" value="CheY-like_superfamily"/>
</dbReference>
<dbReference type="InterPro" id="IPR001789">
    <property type="entry name" value="Sig_transdc_resp-reg_receiver"/>
</dbReference>
<keyword evidence="3" id="KW-0597">Phosphoprotein</keyword>
<dbReference type="Pfam" id="PF04397">
    <property type="entry name" value="LytTR"/>
    <property type="match status" value="1"/>
</dbReference>
<evidence type="ECO:0000313" key="6">
    <source>
        <dbReference type="EMBL" id="HIX94047.1"/>
    </source>
</evidence>
<evidence type="ECO:0000256" key="2">
    <source>
        <dbReference type="ARBA" id="ARBA00024867"/>
    </source>
</evidence>
<dbReference type="Proteomes" id="UP000886751">
    <property type="component" value="Unassembled WGS sequence"/>
</dbReference>
<evidence type="ECO:0000256" key="1">
    <source>
        <dbReference type="ARBA" id="ARBA00018672"/>
    </source>
</evidence>
<dbReference type="PANTHER" id="PTHR37299:SF1">
    <property type="entry name" value="STAGE 0 SPORULATION PROTEIN A HOMOLOG"/>
    <property type="match status" value="1"/>
</dbReference>
<feature type="modified residue" description="4-aspartylphosphate" evidence="3">
    <location>
        <position position="57"/>
    </location>
</feature>
<dbReference type="GO" id="GO:0003677">
    <property type="term" value="F:DNA binding"/>
    <property type="evidence" value="ECO:0007669"/>
    <property type="project" value="UniProtKB-KW"/>
</dbReference>
<dbReference type="Pfam" id="PF00072">
    <property type="entry name" value="Response_reg"/>
    <property type="match status" value="1"/>
</dbReference>
<comment type="function">
    <text evidence="2">May play the central regulatory role in sporulation. It may be an element of the effector pathway responsible for the activation of sporulation genes in response to nutritional stress. Spo0A may act in concert with spo0H (a sigma factor) to control the expression of some genes that are critical to the sporulation process.</text>
</comment>
<proteinExistence type="predicted"/>
<evidence type="ECO:0000313" key="7">
    <source>
        <dbReference type="Proteomes" id="UP000886751"/>
    </source>
</evidence>
<feature type="domain" description="Response regulatory" evidence="4">
    <location>
        <begin position="3"/>
        <end position="120"/>
    </location>
</feature>
<sequence length="235" mass="27233">MYRIAIVEDEAPCREELRGYIERYGQEHGQEFSVYPFADGSEILQNYEPRYDVILLDIEMPRVGGMEAAQAIREVDENVVLVFITNMAQYAIKGYSVGALDFVMKPVSYYTFQMKFTRALERAAKRRNEEILLTLPDRIQRIGVQQIHYVEVQDHMLHYHTEQGEYVLRGTLQNAEKQLAPYHFARCNHWYIVNLAHVQQVKRDTVVVAGHELEISRRARTGFLNALTDYIGGAS</sequence>
<reference evidence="6" key="1">
    <citation type="journal article" date="2021" name="PeerJ">
        <title>Extensive microbial diversity within the chicken gut microbiome revealed by metagenomics and culture.</title>
        <authorList>
            <person name="Gilroy R."/>
            <person name="Ravi A."/>
            <person name="Getino M."/>
            <person name="Pursley I."/>
            <person name="Horton D.L."/>
            <person name="Alikhan N.F."/>
            <person name="Baker D."/>
            <person name="Gharbi K."/>
            <person name="Hall N."/>
            <person name="Watson M."/>
            <person name="Adriaenssens E.M."/>
            <person name="Foster-Nyarko E."/>
            <person name="Jarju S."/>
            <person name="Secka A."/>
            <person name="Antonio M."/>
            <person name="Oren A."/>
            <person name="Chaudhuri R.R."/>
            <person name="La Ragione R."/>
            <person name="Hildebrand F."/>
            <person name="Pallen M.J."/>
        </authorList>
    </citation>
    <scope>NUCLEOTIDE SEQUENCE</scope>
    <source>
        <strain evidence="6">ChiHecec2B26-7398</strain>
    </source>
</reference>
<comment type="caution">
    <text evidence="6">The sequence shown here is derived from an EMBL/GenBank/DDBJ whole genome shotgun (WGS) entry which is preliminary data.</text>
</comment>
<dbReference type="EMBL" id="DXEI01000023">
    <property type="protein sequence ID" value="HIX94047.1"/>
    <property type="molecule type" value="Genomic_DNA"/>
</dbReference>
<dbReference type="AlphaFoldDB" id="A0A9D1XZ72"/>
<dbReference type="InterPro" id="IPR046947">
    <property type="entry name" value="LytR-like"/>
</dbReference>
<protein>
    <recommendedName>
        <fullName evidence="1">Stage 0 sporulation protein A homolog</fullName>
    </recommendedName>
</protein>
<dbReference type="SMART" id="SM00850">
    <property type="entry name" value="LytTR"/>
    <property type="match status" value="1"/>
</dbReference>
<dbReference type="PROSITE" id="PS50110">
    <property type="entry name" value="RESPONSE_REGULATORY"/>
    <property type="match status" value="1"/>
</dbReference>
<dbReference type="SUPFAM" id="SSF52172">
    <property type="entry name" value="CheY-like"/>
    <property type="match status" value="1"/>
</dbReference>
<name>A0A9D1XZ72_9FIRM</name>
<dbReference type="PROSITE" id="PS50930">
    <property type="entry name" value="HTH_LYTTR"/>
    <property type="match status" value="1"/>
</dbReference>
<gene>
    <name evidence="6" type="ORF">H9846_01135</name>
</gene>
<evidence type="ECO:0000259" key="5">
    <source>
        <dbReference type="PROSITE" id="PS50930"/>
    </source>
</evidence>
<feature type="domain" description="HTH LytTR-type" evidence="5">
    <location>
        <begin position="131"/>
        <end position="229"/>
    </location>
</feature>
<dbReference type="Gene3D" id="2.40.50.1020">
    <property type="entry name" value="LytTr DNA-binding domain"/>
    <property type="match status" value="1"/>
</dbReference>
<dbReference type="InterPro" id="IPR007492">
    <property type="entry name" value="LytTR_DNA-bd_dom"/>
</dbReference>
<dbReference type="SMART" id="SM00448">
    <property type="entry name" value="REC"/>
    <property type="match status" value="1"/>
</dbReference>
<accession>A0A9D1XZ72</accession>
<keyword evidence="6" id="KW-0238">DNA-binding</keyword>
<dbReference type="Gene3D" id="3.40.50.2300">
    <property type="match status" value="1"/>
</dbReference>
<organism evidence="6 7">
    <name type="scientific">Candidatus Gemmiger excrementipullorum</name>
    <dbReference type="NCBI Taxonomy" id="2838610"/>
    <lineage>
        <taxon>Bacteria</taxon>
        <taxon>Bacillati</taxon>
        <taxon>Bacillota</taxon>
        <taxon>Clostridia</taxon>
        <taxon>Eubacteriales</taxon>
        <taxon>Gemmiger</taxon>
    </lineage>
</organism>